<gene>
    <name evidence="4" type="ORF">MAR_003105</name>
</gene>
<dbReference type="InterPro" id="IPR043129">
    <property type="entry name" value="ATPase_NBD"/>
</dbReference>
<evidence type="ECO:0000256" key="2">
    <source>
        <dbReference type="ARBA" id="ARBA00022741"/>
    </source>
</evidence>
<keyword evidence="3" id="KW-0067">ATP-binding</keyword>
<reference evidence="4" key="1">
    <citation type="submission" date="2022-11" db="EMBL/GenBank/DDBJ databases">
        <title>Centuries of genome instability and evolution in soft-shell clam transmissible cancer (bioRxiv).</title>
        <authorList>
            <person name="Hart S.F.M."/>
            <person name="Yonemitsu M.A."/>
            <person name="Giersch R.M."/>
            <person name="Beal B.F."/>
            <person name="Arriagada G."/>
            <person name="Davis B.W."/>
            <person name="Ostrander E.A."/>
            <person name="Goff S.P."/>
            <person name="Metzger M.J."/>
        </authorList>
    </citation>
    <scope>NUCLEOTIDE SEQUENCE</scope>
    <source>
        <strain evidence="4">MELC-2E11</strain>
        <tissue evidence="4">Siphon/mantle</tissue>
    </source>
</reference>
<sequence length="273" mass="30069">MLRSQQFFDFTSSNCSAGIDKNNLILAQGAKAGSVYWKYLALQTPGQDAQNLFEPGCRFVVLDLGGGTVHFTAYEVDSDESLSAILKPCGEDWGGNMVNAAYIEMLWRIFGKDMVEKFQQDNQEDFLDIQNEFESKKREFTEAGQTVHLKLPNSVVLVVEKHSTVSSLIGKAGLDDDVDFASGKLSVSGKMFSEFFKKTTKDIVRSLQHLLDSAEVHNSIDKLLLVGGFSQSPVVRNAVQDAFPLIPIYCPEDAELAILKGAVILGHKPKLLA</sequence>
<dbReference type="EMBL" id="CP111027">
    <property type="protein sequence ID" value="WAR29537.1"/>
    <property type="molecule type" value="Genomic_DNA"/>
</dbReference>
<organism evidence="4 5">
    <name type="scientific">Mya arenaria</name>
    <name type="common">Soft-shell clam</name>
    <dbReference type="NCBI Taxonomy" id="6604"/>
    <lineage>
        <taxon>Eukaryota</taxon>
        <taxon>Metazoa</taxon>
        <taxon>Spiralia</taxon>
        <taxon>Lophotrochozoa</taxon>
        <taxon>Mollusca</taxon>
        <taxon>Bivalvia</taxon>
        <taxon>Autobranchia</taxon>
        <taxon>Heteroconchia</taxon>
        <taxon>Euheterodonta</taxon>
        <taxon>Imparidentia</taxon>
        <taxon>Neoheterodontei</taxon>
        <taxon>Myida</taxon>
        <taxon>Myoidea</taxon>
        <taxon>Myidae</taxon>
        <taxon>Mya</taxon>
    </lineage>
</organism>
<protein>
    <submittedName>
        <fullName evidence="4">HS12A-like protein</fullName>
    </submittedName>
</protein>
<dbReference type="Gene3D" id="3.90.640.10">
    <property type="entry name" value="Actin, Chain A, domain 4"/>
    <property type="match status" value="1"/>
</dbReference>
<evidence type="ECO:0000313" key="4">
    <source>
        <dbReference type="EMBL" id="WAR29537.1"/>
    </source>
</evidence>
<comment type="similarity">
    <text evidence="1">Belongs to the heat shock protein 70 family.</text>
</comment>
<accession>A0ABY7G6H0</accession>
<keyword evidence="2" id="KW-0547">Nucleotide-binding</keyword>
<dbReference type="PANTHER" id="PTHR14187:SF5">
    <property type="entry name" value="HEAT SHOCK 70 KDA PROTEIN 12A"/>
    <property type="match status" value="1"/>
</dbReference>
<dbReference type="PANTHER" id="PTHR14187">
    <property type="entry name" value="ALPHA KINASE/ELONGATION FACTOR 2 KINASE"/>
    <property type="match status" value="1"/>
</dbReference>
<dbReference type="SUPFAM" id="SSF53067">
    <property type="entry name" value="Actin-like ATPase domain"/>
    <property type="match status" value="1"/>
</dbReference>
<proteinExistence type="inferred from homology"/>
<dbReference type="Pfam" id="PF00012">
    <property type="entry name" value="HSP70"/>
    <property type="match status" value="1"/>
</dbReference>
<evidence type="ECO:0000256" key="3">
    <source>
        <dbReference type="ARBA" id="ARBA00022840"/>
    </source>
</evidence>
<dbReference type="Proteomes" id="UP001164746">
    <property type="component" value="Chromosome 16"/>
</dbReference>
<evidence type="ECO:0000313" key="5">
    <source>
        <dbReference type="Proteomes" id="UP001164746"/>
    </source>
</evidence>
<evidence type="ECO:0000256" key="1">
    <source>
        <dbReference type="ARBA" id="ARBA00007381"/>
    </source>
</evidence>
<keyword evidence="5" id="KW-1185">Reference proteome</keyword>
<name>A0ABY7G6H0_MYAAR</name>
<dbReference type="InterPro" id="IPR013126">
    <property type="entry name" value="Hsp_70_fam"/>
</dbReference>
<dbReference type="Gene3D" id="3.30.420.40">
    <property type="match status" value="2"/>
</dbReference>